<name>A0A1I5WTJ8_9FIRM</name>
<keyword evidence="2" id="KW-1185">Reference proteome</keyword>
<dbReference type="STRING" id="937334.SAMN05444406_11916"/>
<dbReference type="RefSeq" id="WP_092282451.1">
    <property type="nucleotide sequence ID" value="NZ_FOXR01000019.1"/>
</dbReference>
<proteinExistence type="predicted"/>
<evidence type="ECO:0008006" key="3">
    <source>
        <dbReference type="Google" id="ProtNLM"/>
    </source>
</evidence>
<gene>
    <name evidence="1" type="ORF">SAMN05444406_11916</name>
</gene>
<evidence type="ECO:0000313" key="1">
    <source>
        <dbReference type="EMBL" id="SFQ22796.1"/>
    </source>
</evidence>
<reference evidence="1 2" key="1">
    <citation type="submission" date="2016-10" db="EMBL/GenBank/DDBJ databases">
        <authorList>
            <person name="de Groot N.N."/>
        </authorList>
    </citation>
    <scope>NUCLEOTIDE SEQUENCE [LARGE SCALE GENOMIC DNA]</scope>
    <source>
        <strain evidence="1 2">DSM 20678</strain>
    </source>
</reference>
<dbReference type="EMBL" id="FOXR01000019">
    <property type="protein sequence ID" value="SFQ22796.1"/>
    <property type="molecule type" value="Genomic_DNA"/>
</dbReference>
<evidence type="ECO:0000313" key="2">
    <source>
        <dbReference type="Proteomes" id="UP000198577"/>
    </source>
</evidence>
<dbReference type="AlphaFoldDB" id="A0A1I5WTJ8"/>
<accession>A0A1I5WTJ8</accession>
<dbReference type="Proteomes" id="UP000198577">
    <property type="component" value="Unassembled WGS sequence"/>
</dbReference>
<dbReference type="OrthoDB" id="2853096at2"/>
<sequence length="187" mass="20627">MADKFDNIILGSGQLYLGLCDNIADLSNLTPEEEAALVNVGAIESGATLEIETDATEIESANMGVIARIPVKTTVTFKTGVMTWNLDNLKFLLDMQTTTNPTTGEKKTVIGAMQKFPEVYLRFVHQKKDGGELIINIYRAQPEGNLALEFAKEDPTVVDYSFIAMPKRGADFLDNNFLEIIETFPQS</sequence>
<organism evidence="1 2">
    <name type="scientific">Caldicoprobacter faecalis</name>
    <dbReference type="NCBI Taxonomy" id="937334"/>
    <lineage>
        <taxon>Bacteria</taxon>
        <taxon>Bacillati</taxon>
        <taxon>Bacillota</taxon>
        <taxon>Clostridia</taxon>
        <taxon>Caldicoprobacterales</taxon>
        <taxon>Caldicoprobacteraceae</taxon>
        <taxon>Caldicoprobacter</taxon>
    </lineage>
</organism>
<protein>
    <recommendedName>
        <fullName evidence="3">Phage tail protein</fullName>
    </recommendedName>
</protein>